<evidence type="ECO:0000313" key="4">
    <source>
        <dbReference type="EMBL" id="WEM05615.1"/>
    </source>
</evidence>
<dbReference type="PANTHER" id="PTHR10133:SF27">
    <property type="entry name" value="DNA POLYMERASE NU"/>
    <property type="match status" value="1"/>
</dbReference>
<keyword evidence="2" id="KW-1194">Viral DNA replication</keyword>
<feature type="domain" description="DNA-directed DNA polymerase family A palm" evidence="3">
    <location>
        <begin position="441"/>
        <end position="675"/>
    </location>
</feature>
<proteinExistence type="predicted"/>
<dbReference type="PANTHER" id="PTHR10133">
    <property type="entry name" value="DNA POLYMERASE I"/>
    <property type="match status" value="1"/>
</dbReference>
<accession>A0AAF0I7U5</accession>
<dbReference type="Pfam" id="PF00476">
    <property type="entry name" value="DNA_pol_A"/>
    <property type="match status" value="1"/>
</dbReference>
<evidence type="ECO:0000313" key="5">
    <source>
        <dbReference type="Proteomes" id="UP001219920"/>
    </source>
</evidence>
<evidence type="ECO:0000256" key="2">
    <source>
        <dbReference type="ARBA" id="ARBA00023109"/>
    </source>
</evidence>
<dbReference type="Gene3D" id="1.20.1060.10">
    <property type="entry name" value="Taq DNA Polymerase, Chain T, domain 4"/>
    <property type="match status" value="1"/>
</dbReference>
<dbReference type="GO" id="GO:0006261">
    <property type="term" value="P:DNA-templated DNA replication"/>
    <property type="evidence" value="ECO:0007669"/>
    <property type="project" value="InterPro"/>
</dbReference>
<dbReference type="SUPFAM" id="SSF56672">
    <property type="entry name" value="DNA/RNA polymerases"/>
    <property type="match status" value="1"/>
</dbReference>
<dbReference type="GO" id="GO:0006302">
    <property type="term" value="P:double-strand break repair"/>
    <property type="evidence" value="ECO:0007669"/>
    <property type="project" value="TreeGrafter"/>
</dbReference>
<dbReference type="SMART" id="SM00482">
    <property type="entry name" value="POLAc"/>
    <property type="match status" value="1"/>
</dbReference>
<dbReference type="GO" id="GO:0039693">
    <property type="term" value="P:viral DNA genome replication"/>
    <property type="evidence" value="ECO:0007669"/>
    <property type="project" value="UniProtKB-KW"/>
</dbReference>
<name>A0AAF0I7U5_9CAUD</name>
<dbReference type="GO" id="GO:0003677">
    <property type="term" value="F:DNA binding"/>
    <property type="evidence" value="ECO:0007669"/>
    <property type="project" value="InterPro"/>
</dbReference>
<dbReference type="InterPro" id="IPR001098">
    <property type="entry name" value="DNA-dir_DNA_pol_A_palm_dom"/>
</dbReference>
<keyword evidence="1" id="KW-0235">DNA replication</keyword>
<dbReference type="InterPro" id="IPR012337">
    <property type="entry name" value="RNaseH-like_sf"/>
</dbReference>
<organism evidence="4 5">
    <name type="scientific">Pseudomonas phage vB_PaeM-G11</name>
    <dbReference type="NCBI Taxonomy" id="3034915"/>
    <lineage>
        <taxon>Viruses</taxon>
        <taxon>Duplodnaviria</taxon>
        <taxon>Heunggongvirae</taxon>
        <taxon>Uroviricota</taxon>
        <taxon>Caudoviricetes</taxon>
        <taxon>Autographivirales</taxon>
        <taxon>Autotranscriptaviridae</taxon>
        <taxon>Studiervirinae</taxon>
        <taxon>Gundecimvirus</taxon>
        <taxon>Gundecimvirus MG11</taxon>
    </lineage>
</organism>
<dbReference type="InterPro" id="IPR043502">
    <property type="entry name" value="DNA/RNA_pol_sf"/>
</dbReference>
<dbReference type="Gene3D" id="3.30.420.10">
    <property type="entry name" value="Ribonuclease H-like superfamily/Ribonuclease H"/>
    <property type="match status" value="1"/>
</dbReference>
<dbReference type="InterPro" id="IPR002298">
    <property type="entry name" value="DNA_polymerase_A"/>
</dbReference>
<protein>
    <submittedName>
        <fullName evidence="4">DNA polymerase</fullName>
    </submittedName>
</protein>
<sequence length="715" mass="79580">MLTSDIETDGLLENVSKFHCGVSKDYFTGEVFEFGPDQLKEYIAQLEAEAAKPDGLVVFHNGIKYDIPVLDKLKRQYFGKRLNIPRKKVMDTLVLSRLIHANLRDTDGGLLRTGRLPGNRFGSHALEAWGYRLGEMKGEYTTDFKAQCLADGTVYTPGLEWKNWSKAMQDYCVQDVVVTTKLVTKLMSDPYYFPSGLAPNGEHWMQSIRAVHLEHDTAWTLAQMERNGFPFDSDGAERLYADLAGQRSDLLVKLIKTFGSWYQPKGGNELFVNPKTGKAIEKWSDGRPMPRVKYPKVGGVYLKDGKKKDTRETFAGAPYTPVEFVTFNPASGAHLIKVLKDAGWEPTEFTDKGAPKVDDETLEGVTVADSDAQACIALVRDYLMIQKRIGMLAEGDNAWMRLVHSDGSMHGSINPNGAVTGRATHSYPNMGQVPSAKSPYGPECRALFGAVFAQKRFKGWENCVQVGVDASGLELRCLGHFGAKFDDGAYADQVLNGDVHWANGVAAGICQATIRDKSNHDHDRWRDMAKTFIYAFLYGAGDAKIGSIVGGGAKRGKELKKAFLEGTPVIKSLREALEESLISDQKWNQALRKFDIKWKRRWIKGLDGRKIHVRSPHSALNTLLQSAGALICKAWVVETERLLMEEHGLVHGWDGDFCFMAWVHDELQIAARTQEIGEVCVAAAQQAIRNVGESFGFRCVLDTEGKIGPTWRECH</sequence>
<dbReference type="EMBL" id="OQ622254">
    <property type="protein sequence ID" value="WEM05615.1"/>
    <property type="molecule type" value="Genomic_DNA"/>
</dbReference>
<evidence type="ECO:0000256" key="1">
    <source>
        <dbReference type="ARBA" id="ARBA00022705"/>
    </source>
</evidence>
<evidence type="ECO:0000259" key="3">
    <source>
        <dbReference type="SMART" id="SM00482"/>
    </source>
</evidence>
<dbReference type="SUPFAM" id="SSF53098">
    <property type="entry name" value="Ribonuclease H-like"/>
    <property type="match status" value="1"/>
</dbReference>
<dbReference type="InterPro" id="IPR036397">
    <property type="entry name" value="RNaseH_sf"/>
</dbReference>
<dbReference type="GO" id="GO:0003887">
    <property type="term" value="F:DNA-directed DNA polymerase activity"/>
    <property type="evidence" value="ECO:0007669"/>
    <property type="project" value="InterPro"/>
</dbReference>
<keyword evidence="5" id="KW-1185">Reference proteome</keyword>
<dbReference type="Proteomes" id="UP001219920">
    <property type="component" value="Segment"/>
</dbReference>
<dbReference type="Gene3D" id="3.30.70.370">
    <property type="match status" value="2"/>
</dbReference>
<reference evidence="4" key="1">
    <citation type="submission" date="2023-03" db="EMBL/GenBank/DDBJ databases">
        <title>A Pseudomonas lysogenic bacteriophage crossing the Antarctic and Arctic, representing a new genus of Autographiviridae.</title>
        <authorList>
            <person name="Liu Z."/>
        </authorList>
    </citation>
    <scope>NUCLEOTIDE SEQUENCE</scope>
</reference>